<dbReference type="GO" id="GO:0035494">
    <property type="term" value="P:SNARE complex disassembly"/>
    <property type="evidence" value="ECO:0007669"/>
    <property type="project" value="InterPro"/>
</dbReference>
<dbReference type="SUPFAM" id="SSF54585">
    <property type="entry name" value="Cdc48 domain 2-like"/>
    <property type="match status" value="1"/>
</dbReference>
<keyword evidence="6" id="KW-1185">Reference proteome</keyword>
<dbReference type="GO" id="GO:0016887">
    <property type="term" value="F:ATP hydrolysis activity"/>
    <property type="evidence" value="ECO:0007669"/>
    <property type="project" value="InterPro"/>
</dbReference>
<dbReference type="InterPro" id="IPR039812">
    <property type="entry name" value="Vesicle-fus_ATPase"/>
</dbReference>
<reference evidence="5 6" key="2">
    <citation type="submission" date="2020-07" db="EMBL/GenBank/DDBJ databases">
        <title>Genome assembly of wild tea tree DASZ reveals pedigree and selection history of tea varieties.</title>
        <authorList>
            <person name="Zhang W."/>
        </authorList>
    </citation>
    <scope>NUCLEOTIDE SEQUENCE [LARGE SCALE GENOMIC DNA]</scope>
    <source>
        <strain evidence="6">cv. G240</strain>
        <tissue evidence="5">Leaf</tissue>
    </source>
</reference>
<dbReference type="GO" id="GO:0005795">
    <property type="term" value="C:Golgi stack"/>
    <property type="evidence" value="ECO:0007669"/>
    <property type="project" value="TreeGrafter"/>
</dbReference>
<keyword evidence="4" id="KW-0479">Metal-binding</keyword>
<dbReference type="InterPro" id="IPR009010">
    <property type="entry name" value="Asp_de-COase-like_dom_sf"/>
</dbReference>
<evidence type="ECO:0000313" key="6">
    <source>
        <dbReference type="Proteomes" id="UP000593564"/>
    </source>
</evidence>
<dbReference type="Gene3D" id="2.40.40.20">
    <property type="match status" value="1"/>
</dbReference>
<keyword evidence="4" id="KW-0813">Transport</keyword>
<dbReference type="InterPro" id="IPR029067">
    <property type="entry name" value="CDC48_domain_2-like_sf"/>
</dbReference>
<organism evidence="5 6">
    <name type="scientific">Camellia sinensis</name>
    <name type="common">Tea plant</name>
    <name type="synonym">Thea sinensis</name>
    <dbReference type="NCBI Taxonomy" id="4442"/>
    <lineage>
        <taxon>Eukaryota</taxon>
        <taxon>Viridiplantae</taxon>
        <taxon>Streptophyta</taxon>
        <taxon>Embryophyta</taxon>
        <taxon>Tracheophyta</taxon>
        <taxon>Spermatophyta</taxon>
        <taxon>Magnoliopsida</taxon>
        <taxon>eudicotyledons</taxon>
        <taxon>Gunneridae</taxon>
        <taxon>Pentapetalae</taxon>
        <taxon>asterids</taxon>
        <taxon>Ericales</taxon>
        <taxon>Theaceae</taxon>
        <taxon>Camellia</taxon>
    </lineage>
</organism>
<dbReference type="PANTHER" id="PTHR23078:SF3">
    <property type="entry name" value="VESICLE-FUSING ATPASE"/>
    <property type="match status" value="1"/>
</dbReference>
<keyword evidence="4" id="KW-0931">ER-Golgi transport</keyword>
<dbReference type="EMBL" id="JACBKZ010000006">
    <property type="protein sequence ID" value="KAF5948331.1"/>
    <property type="molecule type" value="Genomic_DNA"/>
</dbReference>
<keyword evidence="4" id="KW-0963">Cytoplasm</keyword>
<dbReference type="SUPFAM" id="SSF50692">
    <property type="entry name" value="ADC-like"/>
    <property type="match status" value="1"/>
</dbReference>
<evidence type="ECO:0000256" key="1">
    <source>
        <dbReference type="ARBA" id="ARBA00006914"/>
    </source>
</evidence>
<keyword evidence="4" id="KW-0460">Magnesium</keyword>
<sequence length="184" mass="20428">MSPEGANLGGDGAKYLFAMEYHNNFQKLGTEFSLAAFDFLELTAHESIPNGHIALNAIQRRHAKISTGDTISMSRFVPPEDFNLALLTLELEFVKKGAKDEQVDAVLLSQQVRKRFINQALLLVRVAYSKGKFSVINYRFPDLYATVCYAKSTFVFIGGKDRFSVDAPAWGPSLQFGLDLCHGS</sequence>
<keyword evidence="2 4" id="KW-0547">Nucleotide-binding</keyword>
<dbReference type="Proteomes" id="UP000593564">
    <property type="component" value="Unassembled WGS sequence"/>
</dbReference>
<comment type="caution">
    <text evidence="5">The sequence shown here is derived from an EMBL/GenBank/DDBJ whole genome shotgun (WGS) entry which is preliminary data.</text>
</comment>
<gene>
    <name evidence="5" type="ORF">HYC85_014288</name>
</gene>
<dbReference type="EC" id="3.6.4.6" evidence="4"/>
<keyword evidence="3 4" id="KW-0067">ATP-binding</keyword>
<dbReference type="GO" id="GO:0006891">
    <property type="term" value="P:intra-Golgi vesicle-mediated transport"/>
    <property type="evidence" value="ECO:0007669"/>
    <property type="project" value="TreeGrafter"/>
</dbReference>
<name>A0A7J7H7W4_CAMSI</name>
<reference evidence="6" key="1">
    <citation type="journal article" date="2020" name="Nat. Commun.">
        <title>Genome assembly of wild tea tree DASZ reveals pedigree and selection history of tea varieties.</title>
        <authorList>
            <person name="Zhang W."/>
            <person name="Zhang Y."/>
            <person name="Qiu H."/>
            <person name="Guo Y."/>
            <person name="Wan H."/>
            <person name="Zhang X."/>
            <person name="Scossa F."/>
            <person name="Alseekh S."/>
            <person name="Zhang Q."/>
            <person name="Wang P."/>
            <person name="Xu L."/>
            <person name="Schmidt M.H."/>
            <person name="Jia X."/>
            <person name="Li D."/>
            <person name="Zhu A."/>
            <person name="Guo F."/>
            <person name="Chen W."/>
            <person name="Ni D."/>
            <person name="Usadel B."/>
            <person name="Fernie A.R."/>
            <person name="Wen W."/>
        </authorList>
    </citation>
    <scope>NUCLEOTIDE SEQUENCE [LARGE SCALE GENOMIC DNA]</scope>
    <source>
        <strain evidence="6">cv. G240</strain>
    </source>
</reference>
<comment type="catalytic activity">
    <reaction evidence="4">
        <text>ATP + H2O = ADP + phosphate + H(+)</text>
        <dbReference type="Rhea" id="RHEA:13065"/>
        <dbReference type="ChEBI" id="CHEBI:15377"/>
        <dbReference type="ChEBI" id="CHEBI:15378"/>
        <dbReference type="ChEBI" id="CHEBI:30616"/>
        <dbReference type="ChEBI" id="CHEBI:43474"/>
        <dbReference type="ChEBI" id="CHEBI:456216"/>
        <dbReference type="EC" id="3.6.4.6"/>
    </reaction>
</comment>
<proteinExistence type="inferred from homology"/>
<dbReference type="PANTHER" id="PTHR23078">
    <property type="entry name" value="VESICULAR-FUSION PROTEIN NSF"/>
    <property type="match status" value="1"/>
</dbReference>
<accession>A0A7J7H7W4</accession>
<evidence type="ECO:0000256" key="2">
    <source>
        <dbReference type="ARBA" id="ARBA00022741"/>
    </source>
</evidence>
<evidence type="ECO:0000256" key="4">
    <source>
        <dbReference type="RuleBase" id="RU367045"/>
    </source>
</evidence>
<dbReference type="GO" id="GO:0043001">
    <property type="term" value="P:Golgi to plasma membrane protein transport"/>
    <property type="evidence" value="ECO:0007669"/>
    <property type="project" value="TreeGrafter"/>
</dbReference>
<evidence type="ECO:0000256" key="3">
    <source>
        <dbReference type="ARBA" id="ARBA00022840"/>
    </source>
</evidence>
<keyword evidence="4" id="KW-0653">Protein transport</keyword>
<comment type="cofactor">
    <cofactor evidence="4">
        <name>Mg(2+)</name>
        <dbReference type="ChEBI" id="CHEBI:18420"/>
    </cofactor>
    <text evidence="4">Binds 1 Mg(2+) ion per subunit.</text>
</comment>
<comment type="function">
    <text evidence="4">Required for vesicle-mediated transport. Catalyzes the fusion of transport vesicles within the Golgi cisternae. Is also required for transport from the endoplasmic reticulum to the Golgi stack. Seems to function as a fusion protein required for the delivery of cargo proteins to all compartments of the Golgi stack independent of vesicle origin.</text>
</comment>
<dbReference type="AlphaFoldDB" id="A0A7J7H7W4"/>
<comment type="similarity">
    <text evidence="1 4">Belongs to the AAA ATPase family.</text>
</comment>
<dbReference type="GO" id="GO:0046872">
    <property type="term" value="F:metal ion binding"/>
    <property type="evidence" value="ECO:0007669"/>
    <property type="project" value="UniProtKB-UniRule"/>
</dbReference>
<protein>
    <recommendedName>
        <fullName evidence="4">Vesicle-fusing ATPase</fullName>
        <ecNumber evidence="4">3.6.4.6</ecNumber>
    </recommendedName>
</protein>
<comment type="subcellular location">
    <subcellularLocation>
        <location evidence="4">Cytoplasm</location>
    </subcellularLocation>
</comment>
<evidence type="ECO:0000313" key="5">
    <source>
        <dbReference type="EMBL" id="KAF5948331.1"/>
    </source>
</evidence>
<keyword evidence="4" id="KW-0378">Hydrolase</keyword>
<dbReference type="GO" id="GO:0005524">
    <property type="term" value="F:ATP binding"/>
    <property type="evidence" value="ECO:0007669"/>
    <property type="project" value="UniProtKB-UniRule"/>
</dbReference>